<dbReference type="Proteomes" id="UP000823674">
    <property type="component" value="Chromosome A06"/>
</dbReference>
<evidence type="ECO:0000313" key="4">
    <source>
        <dbReference type="Proteomes" id="UP000823674"/>
    </source>
</evidence>
<evidence type="ECO:0000313" key="3">
    <source>
        <dbReference type="EMBL" id="KAG5392356.1"/>
    </source>
</evidence>
<gene>
    <name evidence="3" type="primary">A06p013520.1_BraROA</name>
    <name evidence="3" type="ORF">IGI04_022319</name>
</gene>
<sequence>MHGTQLAFRIALNFIYHSRSSFWPSLLLLSLQLVNYATVLVSEAAHEMVVCETNCLHEGVNKRWTDAAKASSYNIFALHRDLEAKRKIRNIREPTDSRREYILNRLRRGRPGTSFPTISEAVTVTNTSSNIVFFLLNLLPSPRRTCTRGGDRPASPHSLKKPPRSKATTRKKRTHQRNMKQSSRLCSFGIH</sequence>
<dbReference type="EMBL" id="JADBGQ010000006">
    <property type="protein sequence ID" value="KAG5392356.1"/>
    <property type="molecule type" value="Genomic_DNA"/>
</dbReference>
<feature type="compositionally biased region" description="Basic residues" evidence="1">
    <location>
        <begin position="158"/>
        <end position="178"/>
    </location>
</feature>
<feature type="region of interest" description="Disordered" evidence="1">
    <location>
        <begin position="145"/>
        <end position="191"/>
    </location>
</feature>
<evidence type="ECO:0000256" key="2">
    <source>
        <dbReference type="SAM" id="SignalP"/>
    </source>
</evidence>
<evidence type="ECO:0000256" key="1">
    <source>
        <dbReference type="SAM" id="MobiDB-lite"/>
    </source>
</evidence>
<comment type="caution">
    <text evidence="3">The sequence shown here is derived from an EMBL/GenBank/DDBJ whole genome shotgun (WGS) entry which is preliminary data.</text>
</comment>
<feature type="signal peptide" evidence="2">
    <location>
        <begin position="1"/>
        <end position="36"/>
    </location>
</feature>
<protein>
    <submittedName>
        <fullName evidence="3">Uncharacterized protein</fullName>
    </submittedName>
</protein>
<keyword evidence="4" id="KW-1185">Reference proteome</keyword>
<keyword evidence="2" id="KW-0732">Signal</keyword>
<proteinExistence type="predicted"/>
<accession>A0ABQ7M0K9</accession>
<organism evidence="3 4">
    <name type="scientific">Brassica rapa subsp. trilocularis</name>
    <dbReference type="NCBI Taxonomy" id="1813537"/>
    <lineage>
        <taxon>Eukaryota</taxon>
        <taxon>Viridiplantae</taxon>
        <taxon>Streptophyta</taxon>
        <taxon>Embryophyta</taxon>
        <taxon>Tracheophyta</taxon>
        <taxon>Spermatophyta</taxon>
        <taxon>Magnoliopsida</taxon>
        <taxon>eudicotyledons</taxon>
        <taxon>Gunneridae</taxon>
        <taxon>Pentapetalae</taxon>
        <taxon>rosids</taxon>
        <taxon>malvids</taxon>
        <taxon>Brassicales</taxon>
        <taxon>Brassicaceae</taxon>
        <taxon>Brassiceae</taxon>
        <taxon>Brassica</taxon>
    </lineage>
</organism>
<name>A0ABQ7M0K9_BRACM</name>
<reference evidence="3 4" key="1">
    <citation type="submission" date="2021-03" db="EMBL/GenBank/DDBJ databases">
        <authorList>
            <person name="King G.J."/>
            <person name="Bancroft I."/>
            <person name="Baten A."/>
            <person name="Bloomfield J."/>
            <person name="Borpatragohain P."/>
            <person name="He Z."/>
            <person name="Irish N."/>
            <person name="Irwin J."/>
            <person name="Liu K."/>
            <person name="Mauleon R.P."/>
            <person name="Moore J."/>
            <person name="Morris R."/>
            <person name="Ostergaard L."/>
            <person name="Wang B."/>
            <person name="Wells R."/>
        </authorList>
    </citation>
    <scope>NUCLEOTIDE SEQUENCE [LARGE SCALE GENOMIC DNA]</scope>
    <source>
        <strain evidence="3">R-o-18</strain>
        <tissue evidence="3">Leaf</tissue>
    </source>
</reference>
<feature type="chain" id="PRO_5046024946" evidence="2">
    <location>
        <begin position="37"/>
        <end position="191"/>
    </location>
</feature>